<dbReference type="EMBL" id="CAESAK010000058">
    <property type="protein sequence ID" value="CAB4336178.1"/>
    <property type="molecule type" value="Genomic_DNA"/>
</dbReference>
<proteinExistence type="inferred from homology"/>
<organism evidence="3">
    <name type="scientific">freshwater metagenome</name>
    <dbReference type="NCBI Taxonomy" id="449393"/>
    <lineage>
        <taxon>unclassified sequences</taxon>
        <taxon>metagenomes</taxon>
        <taxon>ecological metagenomes</taxon>
    </lineage>
</organism>
<sequence length="399" mass="43010">MLRRPALLLCLSLAVSLVTQPSASASDFSSAASAFSQLSKSSTLANPAVMVLDKLTGEVVYQNNASSPRKPASVLKILTAAAAYTHLSPTDSYTTSLWQGLDSKTVVIQGGLDPWISYDHKVATKMKRTSLSAIQWSAIEYLQENNSDSLQGTRILYNNLFPQDIAVIKKYLKFRKVDIELKKSTSKAAVNQSTALITTSQSPQLSRIIDWALTWSDNLLSDRIARAAADSAGFTRDFAGVQRTFKKLLTDFNIDASGLVVKDGSGLSKANRLTAVQAAQLLLALSKDAKFEPLLRGLPIGGVTGTLTDRFLETAPSAVGLVRAKTGTLNGTTNLAGFVESGEHEYIFVIISDQHSKSYTVTKRVRATVDRILGKIANPLLPEIPVLPPIEESATVITP</sequence>
<dbReference type="SUPFAM" id="SSF56601">
    <property type="entry name" value="beta-lactamase/transpeptidase-like"/>
    <property type="match status" value="1"/>
</dbReference>
<dbReference type="GO" id="GO:0004185">
    <property type="term" value="F:serine-type carboxypeptidase activity"/>
    <property type="evidence" value="ECO:0007669"/>
    <property type="project" value="InterPro"/>
</dbReference>
<dbReference type="Gene3D" id="3.40.710.10">
    <property type="entry name" value="DD-peptidase/beta-lactamase superfamily"/>
    <property type="match status" value="2"/>
</dbReference>
<evidence type="ECO:0000256" key="1">
    <source>
        <dbReference type="ARBA" id="ARBA00006096"/>
    </source>
</evidence>
<dbReference type="GO" id="GO:0006508">
    <property type="term" value="P:proteolysis"/>
    <property type="evidence" value="ECO:0007669"/>
    <property type="project" value="InterPro"/>
</dbReference>
<gene>
    <name evidence="3" type="ORF">UFOPK3775_00563</name>
</gene>
<evidence type="ECO:0000313" key="3">
    <source>
        <dbReference type="EMBL" id="CAB4336178.1"/>
    </source>
</evidence>
<dbReference type="PANTHER" id="PTHR30023:SF0">
    <property type="entry name" value="PENICILLIN-SENSITIVE CARBOXYPEPTIDASE A"/>
    <property type="match status" value="1"/>
</dbReference>
<dbReference type="InterPro" id="IPR000667">
    <property type="entry name" value="Peptidase_S13"/>
</dbReference>
<name>A0A6J5Z475_9ZZZZ</name>
<reference evidence="3" key="1">
    <citation type="submission" date="2020-05" db="EMBL/GenBank/DDBJ databases">
        <authorList>
            <person name="Chiriac C."/>
            <person name="Salcher M."/>
            <person name="Ghai R."/>
            <person name="Kavagutti S V."/>
        </authorList>
    </citation>
    <scope>NUCLEOTIDE SEQUENCE</scope>
</reference>
<evidence type="ECO:0000256" key="2">
    <source>
        <dbReference type="ARBA" id="ARBA00022801"/>
    </source>
</evidence>
<dbReference type="PANTHER" id="PTHR30023">
    <property type="entry name" value="D-ALANYL-D-ALANINE CARBOXYPEPTIDASE"/>
    <property type="match status" value="1"/>
</dbReference>
<dbReference type="Pfam" id="PF02113">
    <property type="entry name" value="Peptidase_S13"/>
    <property type="match status" value="2"/>
</dbReference>
<dbReference type="PRINTS" id="PR00922">
    <property type="entry name" value="DADACBPTASE3"/>
</dbReference>
<accession>A0A6J5Z475</accession>
<dbReference type="AlphaFoldDB" id="A0A6J5Z475"/>
<keyword evidence="2" id="KW-0378">Hydrolase</keyword>
<protein>
    <submittedName>
        <fullName evidence="3">Unannotated protein</fullName>
    </submittedName>
</protein>
<comment type="similarity">
    <text evidence="1">Belongs to the peptidase S13 family.</text>
</comment>
<dbReference type="GO" id="GO:0000270">
    <property type="term" value="P:peptidoglycan metabolic process"/>
    <property type="evidence" value="ECO:0007669"/>
    <property type="project" value="TreeGrafter"/>
</dbReference>
<dbReference type="InterPro" id="IPR012338">
    <property type="entry name" value="Beta-lactam/transpept-like"/>
</dbReference>